<proteinExistence type="predicted"/>
<dbReference type="InterPro" id="IPR019554">
    <property type="entry name" value="Soluble_ligand-bd"/>
</dbReference>
<dbReference type="SMART" id="SM00278">
    <property type="entry name" value="HhH1"/>
    <property type="match status" value="2"/>
</dbReference>
<dbReference type="GO" id="GO:0015628">
    <property type="term" value="P:protein secretion by the type II secretion system"/>
    <property type="evidence" value="ECO:0007669"/>
    <property type="project" value="TreeGrafter"/>
</dbReference>
<evidence type="ECO:0000313" key="5">
    <source>
        <dbReference type="Proteomes" id="UP001213972"/>
    </source>
</evidence>
<dbReference type="Gene3D" id="3.10.560.10">
    <property type="entry name" value="Outer membrane lipoprotein wza domain like"/>
    <property type="match status" value="1"/>
</dbReference>
<dbReference type="GO" id="GO:0003677">
    <property type="term" value="F:DNA binding"/>
    <property type="evidence" value="ECO:0007669"/>
    <property type="project" value="UniProtKB-KW"/>
</dbReference>
<keyword evidence="2" id="KW-0472">Membrane</keyword>
<dbReference type="PANTHER" id="PTHR21180:SF32">
    <property type="entry name" value="ENDONUCLEASE_EXONUCLEASE_PHOSPHATASE FAMILY DOMAIN-CONTAINING PROTEIN 1"/>
    <property type="match status" value="1"/>
</dbReference>
<dbReference type="Pfam" id="PF10531">
    <property type="entry name" value="SLBB"/>
    <property type="match status" value="1"/>
</dbReference>
<reference evidence="4" key="1">
    <citation type="submission" date="2023-03" db="EMBL/GenBank/DDBJ databases">
        <title>Andean soil-derived lignocellulolytic bacterial consortium as a source of novel taxa and putative plastic-active enzymes.</title>
        <authorList>
            <person name="Diaz-Garcia L."/>
            <person name="Chuvochina M."/>
            <person name="Feuerriegel G."/>
            <person name="Bunk B."/>
            <person name="Sproer C."/>
            <person name="Streit W.R."/>
            <person name="Rodriguez L.M."/>
            <person name="Overmann J."/>
            <person name="Jimenez D.J."/>
        </authorList>
    </citation>
    <scope>NUCLEOTIDE SEQUENCE</scope>
    <source>
        <strain evidence="4">MAG 4610</strain>
    </source>
</reference>
<keyword evidence="2" id="KW-0812">Transmembrane</keyword>
<dbReference type="InterPro" id="IPR010994">
    <property type="entry name" value="RuvA_2-like"/>
</dbReference>
<evidence type="ECO:0000313" key="4">
    <source>
        <dbReference type="EMBL" id="WEK14435.1"/>
    </source>
</evidence>
<name>A0AAJ6B3Q3_9MICO</name>
<dbReference type="Pfam" id="PF12836">
    <property type="entry name" value="HHH_3"/>
    <property type="match status" value="1"/>
</dbReference>
<evidence type="ECO:0000256" key="2">
    <source>
        <dbReference type="SAM" id="Phobius"/>
    </source>
</evidence>
<dbReference type="Proteomes" id="UP001213972">
    <property type="component" value="Chromosome"/>
</dbReference>
<dbReference type="AlphaFoldDB" id="A0AAJ6B3Q3"/>
<feature type="compositionally biased region" description="Low complexity" evidence="1">
    <location>
        <begin position="135"/>
        <end position="147"/>
    </location>
</feature>
<feature type="domain" description="Helix-hairpin-helix DNA-binding motif class 1" evidence="3">
    <location>
        <begin position="188"/>
        <end position="207"/>
    </location>
</feature>
<sequence>MTADPSPRSRLRWGAAIVLVVVALAITVITGIVRTMASPVESVASVAVTPAAGGSPTAAAELYVHVHGQVARPGIYRLATDARVIDVIAAAGGLTRKAEPSGINLARALTDGEQVRVPARGEDPSTLSEGSTGVPPGSSADAGAAPGDLVDLNTADGPTLETLPRIGPALAQRIIEWREQNGGFSSVDDLLAVPGIGDKMLDALRDLVTT</sequence>
<keyword evidence="4" id="KW-0238">DNA-binding</keyword>
<keyword evidence="2" id="KW-1133">Transmembrane helix</keyword>
<gene>
    <name evidence="4" type="ORF">P0Y48_04315</name>
</gene>
<dbReference type="SUPFAM" id="SSF47781">
    <property type="entry name" value="RuvA domain 2-like"/>
    <property type="match status" value="1"/>
</dbReference>
<dbReference type="PANTHER" id="PTHR21180">
    <property type="entry name" value="ENDONUCLEASE/EXONUCLEASE/PHOSPHATASE FAMILY DOMAIN-CONTAINING PROTEIN 1"/>
    <property type="match status" value="1"/>
</dbReference>
<dbReference type="EMBL" id="CP119321">
    <property type="protein sequence ID" value="WEK14435.1"/>
    <property type="molecule type" value="Genomic_DNA"/>
</dbReference>
<dbReference type="InterPro" id="IPR051675">
    <property type="entry name" value="Endo/Exo/Phosphatase_dom_1"/>
</dbReference>
<protein>
    <submittedName>
        <fullName evidence="4">ComEA family DNA-binding protein</fullName>
    </submittedName>
</protein>
<feature type="domain" description="Helix-hairpin-helix DNA-binding motif class 1" evidence="3">
    <location>
        <begin position="158"/>
        <end position="177"/>
    </location>
</feature>
<feature type="transmembrane region" description="Helical" evidence="2">
    <location>
        <begin position="12"/>
        <end position="33"/>
    </location>
</feature>
<organism evidence="4 5">
    <name type="scientific">Candidatus Microbacterium phytovorans</name>
    <dbReference type="NCBI Taxonomy" id="3121374"/>
    <lineage>
        <taxon>Bacteria</taxon>
        <taxon>Bacillati</taxon>
        <taxon>Actinomycetota</taxon>
        <taxon>Actinomycetes</taxon>
        <taxon>Micrococcales</taxon>
        <taxon>Microbacteriaceae</taxon>
        <taxon>Microbacterium</taxon>
    </lineage>
</organism>
<dbReference type="GO" id="GO:0015627">
    <property type="term" value="C:type II protein secretion system complex"/>
    <property type="evidence" value="ECO:0007669"/>
    <property type="project" value="TreeGrafter"/>
</dbReference>
<dbReference type="Gene3D" id="1.10.150.280">
    <property type="entry name" value="AF1531-like domain"/>
    <property type="match status" value="1"/>
</dbReference>
<evidence type="ECO:0000259" key="3">
    <source>
        <dbReference type="SMART" id="SM00278"/>
    </source>
</evidence>
<evidence type="ECO:0000256" key="1">
    <source>
        <dbReference type="SAM" id="MobiDB-lite"/>
    </source>
</evidence>
<dbReference type="GO" id="GO:0006281">
    <property type="term" value="P:DNA repair"/>
    <property type="evidence" value="ECO:0007669"/>
    <property type="project" value="InterPro"/>
</dbReference>
<accession>A0AAJ6B3Q3</accession>
<dbReference type="InterPro" id="IPR003583">
    <property type="entry name" value="Hlx-hairpin-Hlx_DNA-bd_motif"/>
</dbReference>
<feature type="region of interest" description="Disordered" evidence="1">
    <location>
        <begin position="117"/>
        <end position="147"/>
    </location>
</feature>